<evidence type="ECO:0000256" key="13">
    <source>
        <dbReference type="ARBA" id="ARBA00049495"/>
    </source>
</evidence>
<dbReference type="PANTHER" id="PTHR18866">
    <property type="entry name" value="CARBOXYLASE:PYRUVATE/ACETYL-COA/PROPIONYL-COA CARBOXYLASE"/>
    <property type="match status" value="1"/>
</dbReference>
<dbReference type="Pfam" id="PF00289">
    <property type="entry name" value="Biotin_carb_N"/>
    <property type="match status" value="1"/>
</dbReference>
<evidence type="ECO:0000256" key="2">
    <source>
        <dbReference type="ARBA" id="ARBA00005060"/>
    </source>
</evidence>
<dbReference type="AlphaFoldDB" id="A0A7C9PEH5"/>
<feature type="domain" description="Biotin carboxylation" evidence="17">
    <location>
        <begin position="1"/>
        <end position="465"/>
    </location>
</feature>
<keyword evidence="12" id="KW-0092">Biotin</keyword>
<dbReference type="FunFam" id="3.30.1490.20:FF:000003">
    <property type="entry name" value="acetyl-CoA carboxylase isoform X1"/>
    <property type="match status" value="1"/>
</dbReference>
<dbReference type="InterPro" id="IPR011764">
    <property type="entry name" value="Biotin_carboxylation_dom"/>
</dbReference>
<evidence type="ECO:0000313" key="19">
    <source>
        <dbReference type="Proteomes" id="UP000484255"/>
    </source>
</evidence>
<dbReference type="InterPro" id="IPR005482">
    <property type="entry name" value="Biotin_COase_C"/>
</dbReference>
<organism evidence="18 19">
    <name type="scientific">Ideonella livida</name>
    <dbReference type="NCBI Taxonomy" id="2707176"/>
    <lineage>
        <taxon>Bacteria</taxon>
        <taxon>Pseudomonadati</taxon>
        <taxon>Pseudomonadota</taxon>
        <taxon>Betaproteobacteria</taxon>
        <taxon>Burkholderiales</taxon>
        <taxon>Sphaerotilaceae</taxon>
        <taxon>Ideonella</taxon>
    </lineage>
</organism>
<proteinExistence type="predicted"/>
<keyword evidence="6 14" id="KW-0547">Nucleotide-binding</keyword>
<evidence type="ECO:0000256" key="14">
    <source>
        <dbReference type="PROSITE-ProRule" id="PRU00409"/>
    </source>
</evidence>
<comment type="pathway">
    <text evidence="2">Metabolic intermediate metabolism; propanoyl-CoA degradation; succinyl-CoA from propanoyl-CoA: step 1/3.</text>
</comment>
<dbReference type="FunFam" id="3.40.50.20:FF:000010">
    <property type="entry name" value="Propionyl-CoA carboxylase subunit alpha"/>
    <property type="match status" value="1"/>
</dbReference>
<dbReference type="PANTHER" id="PTHR18866:SF33">
    <property type="entry name" value="METHYLCROTONOYL-COA CARBOXYLASE SUBUNIT ALPHA, MITOCHONDRIAL-RELATED"/>
    <property type="match status" value="1"/>
</dbReference>
<dbReference type="SMART" id="SM00878">
    <property type="entry name" value="Biotin_carb_C"/>
    <property type="match status" value="1"/>
</dbReference>
<keyword evidence="8" id="KW-0460">Magnesium</keyword>
<dbReference type="NCBIfam" id="NF006367">
    <property type="entry name" value="PRK08591.1"/>
    <property type="match status" value="1"/>
</dbReference>
<evidence type="ECO:0000256" key="11">
    <source>
        <dbReference type="ARBA" id="ARBA00023211"/>
    </source>
</evidence>
<keyword evidence="11" id="KW-0464">Manganese</keyword>
<dbReference type="Proteomes" id="UP000484255">
    <property type="component" value="Unassembled WGS sequence"/>
</dbReference>
<dbReference type="PROSITE" id="PS00866">
    <property type="entry name" value="CPSASE_1"/>
    <property type="match status" value="1"/>
</dbReference>
<evidence type="ECO:0000259" key="16">
    <source>
        <dbReference type="PROSITE" id="PS50975"/>
    </source>
</evidence>
<name>A0A7C9PEH5_9BURK</name>
<dbReference type="InterPro" id="IPR011053">
    <property type="entry name" value="Single_hybrid_motif"/>
</dbReference>
<keyword evidence="9" id="KW-0442">Lipid degradation</keyword>
<evidence type="ECO:0000256" key="1">
    <source>
        <dbReference type="ARBA" id="ARBA00001953"/>
    </source>
</evidence>
<dbReference type="GO" id="GO:0005524">
    <property type="term" value="F:ATP binding"/>
    <property type="evidence" value="ECO:0007669"/>
    <property type="project" value="UniProtKB-UniRule"/>
</dbReference>
<dbReference type="UniPathway" id="UPA00945">
    <property type="reaction ID" value="UER00908"/>
</dbReference>
<dbReference type="EC" id="6.4.1.3" evidence="3"/>
<dbReference type="SUPFAM" id="SSF51246">
    <property type="entry name" value="Rudiment single hybrid motif"/>
    <property type="match status" value="1"/>
</dbReference>
<dbReference type="SUPFAM" id="SSF52440">
    <property type="entry name" value="PreATP-grasp domain"/>
    <property type="match status" value="1"/>
</dbReference>
<dbReference type="Gene3D" id="3.30.700.30">
    <property type="match status" value="1"/>
</dbReference>
<dbReference type="Gene3D" id="2.40.50.100">
    <property type="match status" value="1"/>
</dbReference>
<evidence type="ECO:0000259" key="15">
    <source>
        <dbReference type="PROSITE" id="PS50968"/>
    </source>
</evidence>
<dbReference type="InterPro" id="IPR050856">
    <property type="entry name" value="Biotin_carboxylase_complex"/>
</dbReference>
<evidence type="ECO:0000259" key="17">
    <source>
        <dbReference type="PROSITE" id="PS50979"/>
    </source>
</evidence>
<dbReference type="SUPFAM" id="SSF56059">
    <property type="entry name" value="Glutathione synthetase ATP-binding domain-like"/>
    <property type="match status" value="1"/>
</dbReference>
<evidence type="ECO:0000256" key="4">
    <source>
        <dbReference type="ARBA" id="ARBA00022598"/>
    </source>
</evidence>
<keyword evidence="19" id="KW-1185">Reference proteome</keyword>
<evidence type="ECO:0000256" key="7">
    <source>
        <dbReference type="ARBA" id="ARBA00022840"/>
    </source>
</evidence>
<feature type="domain" description="ATP-grasp" evidence="16">
    <location>
        <begin position="120"/>
        <end position="317"/>
    </location>
</feature>
<dbReference type="CDD" id="cd06850">
    <property type="entry name" value="biotinyl_domain"/>
    <property type="match status" value="1"/>
</dbReference>
<protein>
    <recommendedName>
        <fullName evidence="3">propionyl-CoA carboxylase</fullName>
        <ecNumber evidence="3">6.4.1.3</ecNumber>
    </recommendedName>
</protein>
<dbReference type="PROSITE" id="PS50975">
    <property type="entry name" value="ATP_GRASP"/>
    <property type="match status" value="1"/>
</dbReference>
<evidence type="ECO:0000256" key="6">
    <source>
        <dbReference type="ARBA" id="ARBA00022741"/>
    </source>
</evidence>
<dbReference type="GO" id="GO:0016042">
    <property type="term" value="P:lipid catabolic process"/>
    <property type="evidence" value="ECO:0007669"/>
    <property type="project" value="UniProtKB-KW"/>
</dbReference>
<dbReference type="FunFam" id="3.30.470.20:FF:000028">
    <property type="entry name" value="Methylcrotonoyl-CoA carboxylase subunit alpha, mitochondrial"/>
    <property type="match status" value="1"/>
</dbReference>
<evidence type="ECO:0000256" key="10">
    <source>
        <dbReference type="ARBA" id="ARBA00023098"/>
    </source>
</evidence>
<evidence type="ECO:0000256" key="8">
    <source>
        <dbReference type="ARBA" id="ARBA00022842"/>
    </source>
</evidence>
<evidence type="ECO:0000256" key="5">
    <source>
        <dbReference type="ARBA" id="ARBA00022723"/>
    </source>
</evidence>
<comment type="cofactor">
    <cofactor evidence="1">
        <name>biotin</name>
        <dbReference type="ChEBI" id="CHEBI:57586"/>
    </cofactor>
</comment>
<dbReference type="EMBL" id="JAAGOH010000001">
    <property type="protein sequence ID" value="NDY89856.1"/>
    <property type="molecule type" value="Genomic_DNA"/>
</dbReference>
<evidence type="ECO:0000256" key="9">
    <source>
        <dbReference type="ARBA" id="ARBA00022963"/>
    </source>
</evidence>
<dbReference type="GO" id="GO:0046872">
    <property type="term" value="F:metal ion binding"/>
    <property type="evidence" value="ECO:0007669"/>
    <property type="project" value="UniProtKB-KW"/>
</dbReference>
<gene>
    <name evidence="18" type="ORF">G3A44_01460</name>
</gene>
<dbReference type="SUPFAM" id="SSF51230">
    <property type="entry name" value="Single hybrid motif"/>
    <property type="match status" value="1"/>
</dbReference>
<keyword evidence="7 14" id="KW-0067">ATP-binding</keyword>
<dbReference type="Pfam" id="PF18140">
    <property type="entry name" value="PCC_BT"/>
    <property type="match status" value="1"/>
</dbReference>
<dbReference type="InterPro" id="IPR000089">
    <property type="entry name" value="Biotin_lipoyl"/>
</dbReference>
<keyword evidence="10" id="KW-0443">Lipid metabolism</keyword>
<dbReference type="PROSITE" id="PS00188">
    <property type="entry name" value="BIOTIN"/>
    <property type="match status" value="1"/>
</dbReference>
<dbReference type="RefSeq" id="WP_163455702.1">
    <property type="nucleotide sequence ID" value="NZ_JAAGOH010000001.1"/>
</dbReference>
<dbReference type="PROSITE" id="PS50968">
    <property type="entry name" value="BIOTINYL_LIPOYL"/>
    <property type="match status" value="1"/>
</dbReference>
<dbReference type="InterPro" id="IPR005479">
    <property type="entry name" value="CPAse_ATP-bd"/>
</dbReference>
<dbReference type="InterPro" id="IPR011761">
    <property type="entry name" value="ATP-grasp"/>
</dbReference>
<dbReference type="Pfam" id="PF00364">
    <property type="entry name" value="Biotin_lipoyl"/>
    <property type="match status" value="1"/>
</dbReference>
<dbReference type="Pfam" id="PF02786">
    <property type="entry name" value="CPSase_L_D2"/>
    <property type="match status" value="1"/>
</dbReference>
<dbReference type="PROSITE" id="PS00867">
    <property type="entry name" value="CPSASE_2"/>
    <property type="match status" value="1"/>
</dbReference>
<dbReference type="InterPro" id="IPR005481">
    <property type="entry name" value="BC-like_N"/>
</dbReference>
<dbReference type="InterPro" id="IPR041265">
    <property type="entry name" value="PCC_BT"/>
</dbReference>
<keyword evidence="5" id="KW-0479">Metal-binding</keyword>
<dbReference type="Pfam" id="PF02785">
    <property type="entry name" value="Biotin_carb_C"/>
    <property type="match status" value="1"/>
</dbReference>
<dbReference type="InterPro" id="IPR016185">
    <property type="entry name" value="PreATP-grasp_dom_sf"/>
</dbReference>
<dbReference type="GO" id="GO:0004658">
    <property type="term" value="F:propionyl-CoA carboxylase activity"/>
    <property type="evidence" value="ECO:0007669"/>
    <property type="project" value="UniProtKB-EC"/>
</dbReference>
<accession>A0A7C9PEH5</accession>
<evidence type="ECO:0000256" key="3">
    <source>
        <dbReference type="ARBA" id="ARBA00013050"/>
    </source>
</evidence>
<evidence type="ECO:0000256" key="12">
    <source>
        <dbReference type="ARBA" id="ARBA00023267"/>
    </source>
</evidence>
<keyword evidence="4" id="KW-0436">Ligase</keyword>
<comment type="caution">
    <text evidence="18">The sequence shown here is derived from an EMBL/GenBank/DDBJ whole genome shotgun (WGS) entry which is preliminary data.</text>
</comment>
<dbReference type="InterPro" id="IPR011054">
    <property type="entry name" value="Rudment_hybrid_motif"/>
</dbReference>
<reference evidence="18 19" key="1">
    <citation type="submission" date="2020-02" db="EMBL/GenBank/DDBJ databases">
        <title>Ideonella bacterium strain TBM-1.</title>
        <authorList>
            <person name="Chen W.-M."/>
        </authorList>
    </citation>
    <scope>NUCLEOTIDE SEQUENCE [LARGE SCALE GENOMIC DNA]</scope>
    <source>
        <strain evidence="18 19">TBM-1</strain>
    </source>
</reference>
<dbReference type="InterPro" id="IPR001882">
    <property type="entry name" value="Biotin_BS"/>
</dbReference>
<feature type="domain" description="Lipoyl-binding" evidence="15">
    <location>
        <begin position="616"/>
        <end position="691"/>
    </location>
</feature>
<evidence type="ECO:0000313" key="18">
    <source>
        <dbReference type="EMBL" id="NDY89856.1"/>
    </source>
</evidence>
<dbReference type="PROSITE" id="PS50979">
    <property type="entry name" value="BC"/>
    <property type="match status" value="1"/>
</dbReference>
<comment type="catalytic activity">
    <reaction evidence="13">
        <text>propanoyl-CoA + hydrogencarbonate + ATP = (S)-methylmalonyl-CoA + ADP + phosphate + H(+)</text>
        <dbReference type="Rhea" id="RHEA:23720"/>
        <dbReference type="ChEBI" id="CHEBI:15378"/>
        <dbReference type="ChEBI" id="CHEBI:17544"/>
        <dbReference type="ChEBI" id="CHEBI:30616"/>
        <dbReference type="ChEBI" id="CHEBI:43474"/>
        <dbReference type="ChEBI" id="CHEBI:57327"/>
        <dbReference type="ChEBI" id="CHEBI:57392"/>
        <dbReference type="ChEBI" id="CHEBI:456216"/>
        <dbReference type="EC" id="6.4.1.3"/>
    </reaction>
    <physiologicalReaction direction="left-to-right" evidence="13">
        <dbReference type="Rhea" id="RHEA:23721"/>
    </physiologicalReaction>
</comment>
<dbReference type="Gene3D" id="3.30.470.20">
    <property type="entry name" value="ATP-grasp fold, B domain"/>
    <property type="match status" value="1"/>
</dbReference>
<sequence length="691" mass="74598">MFKKILIANRGEIACRVIATAKKMGIATVAVYSEADKEARHVALADESVLLGPAPSRESYLVADKIIAAAKSTGAEAIHPGYGFLSENEAFAKRCEDEGIAFIGPRHFSIAAMGDKIASKKLANEAKVNTIPGYNDAIDTPEQAVEIAKGIGYPVMIKASAGGGGKGLRVAFNDKEAFEGFSSCRNEARNSFGDDRVFIEKYVLEPRHIEIQILGDSHGNVVYLNERECSIQRRHQKVIEEAPSPFISDATRKAMGEQAVALAKAVKYQSAGTVEFVVGKDQDFYFLEMNTRLQVEHPVTECITGLDLVEQMIRVAAGEKLAFGQADVKKEGWAIECRINAEDPFRNFLPSTGRLVKYAPPAANLAQGTETLQGPAYADGRFGGVRVDTGVYEGGEIPMFYDSMIAKLIVHGKDRNDAIAKMREALNGFVIRGISSNIPFQAALLAHPKFVTGAFNTGFIAEHYSKGFKAEDVPHDDPMFLVALAAFVRRKARERAAGISGQLPGHEVAHNDELVVVQLGAEGQHVYHPVTLGDFNPAAGTAPVSVAGKTYLIQSHTKLGEVRMTGTVNGVPFSAQVERVAGKNPLAIRVIHNGTQLDALVLLPRAAELHKLMPYKAPPDLSKFLLSPMPGLLVQVAVQPGQKVLAGEKLAVIEAMKMENILVATQDCVVKDVQAKVGESLSVDQSIISFE</sequence>